<sequence>MKQEHMASILNFSALMFFVPFSLLVLLVLGFLIYSPLGTPLFKSLAAWCLSKKKYAESAWLYSRVYHWQELMEGSSVFARQAAFAYEQAGNLRLSLEFYEKGEDWNKVGQLLMEMGKTEQALALFKEKKLPARLAFYYEQNENYLGAGELYELELNNSHKALRFYEKGLQQEKLPPLERIRARFLLARVCFHLDKKEESYTHYGMAETLISRLDAPLEDMHVLALERAVQALFKNPKPQS</sequence>
<accession>A0A2M7FXQ1</accession>
<gene>
    <name evidence="2" type="ORF">COW36_24720</name>
</gene>
<keyword evidence="1" id="KW-0812">Transmembrane</keyword>
<protein>
    <recommendedName>
        <fullName evidence="4">MalT-like TPR region domain-containing protein</fullName>
    </recommendedName>
</protein>
<keyword evidence="1" id="KW-1133">Transmembrane helix</keyword>
<dbReference type="InterPro" id="IPR011990">
    <property type="entry name" value="TPR-like_helical_dom_sf"/>
</dbReference>
<feature type="transmembrane region" description="Helical" evidence="1">
    <location>
        <begin position="12"/>
        <end position="34"/>
    </location>
</feature>
<dbReference type="SUPFAM" id="SSF48452">
    <property type="entry name" value="TPR-like"/>
    <property type="match status" value="1"/>
</dbReference>
<proteinExistence type="predicted"/>
<evidence type="ECO:0000256" key="1">
    <source>
        <dbReference type="SAM" id="Phobius"/>
    </source>
</evidence>
<evidence type="ECO:0000313" key="2">
    <source>
        <dbReference type="EMBL" id="PIW13872.1"/>
    </source>
</evidence>
<dbReference type="AlphaFoldDB" id="A0A2M7FXQ1"/>
<evidence type="ECO:0008006" key="4">
    <source>
        <dbReference type="Google" id="ProtNLM"/>
    </source>
</evidence>
<dbReference type="Gene3D" id="1.25.40.10">
    <property type="entry name" value="Tetratricopeptide repeat domain"/>
    <property type="match status" value="1"/>
</dbReference>
<reference evidence="2 3" key="1">
    <citation type="submission" date="2017-09" db="EMBL/GenBank/DDBJ databases">
        <title>Depth-based differentiation of microbial function through sediment-hosted aquifers and enrichment of novel symbionts in the deep terrestrial subsurface.</title>
        <authorList>
            <person name="Probst A.J."/>
            <person name="Ladd B."/>
            <person name="Jarett J.K."/>
            <person name="Geller-Mcgrath D.E."/>
            <person name="Sieber C.M."/>
            <person name="Emerson J.B."/>
            <person name="Anantharaman K."/>
            <person name="Thomas B.C."/>
            <person name="Malmstrom R."/>
            <person name="Stieglmeier M."/>
            <person name="Klingl A."/>
            <person name="Woyke T."/>
            <person name="Ryan C.M."/>
            <person name="Banfield J.F."/>
        </authorList>
    </citation>
    <scope>NUCLEOTIDE SEQUENCE [LARGE SCALE GENOMIC DNA]</scope>
    <source>
        <strain evidence="2">CG17_big_fil_post_rev_8_21_14_2_50_48_46</strain>
    </source>
</reference>
<organism evidence="2 3">
    <name type="scientific">bacterium (Candidatus Blackallbacteria) CG17_big_fil_post_rev_8_21_14_2_50_48_46</name>
    <dbReference type="NCBI Taxonomy" id="2014261"/>
    <lineage>
        <taxon>Bacteria</taxon>
        <taxon>Candidatus Blackallbacteria</taxon>
    </lineage>
</organism>
<dbReference type="Proteomes" id="UP000231019">
    <property type="component" value="Unassembled WGS sequence"/>
</dbReference>
<dbReference type="EMBL" id="PFFQ01000066">
    <property type="protein sequence ID" value="PIW13872.1"/>
    <property type="molecule type" value="Genomic_DNA"/>
</dbReference>
<evidence type="ECO:0000313" key="3">
    <source>
        <dbReference type="Proteomes" id="UP000231019"/>
    </source>
</evidence>
<name>A0A2M7FXQ1_9BACT</name>
<comment type="caution">
    <text evidence="2">The sequence shown here is derived from an EMBL/GenBank/DDBJ whole genome shotgun (WGS) entry which is preliminary data.</text>
</comment>
<keyword evidence="1" id="KW-0472">Membrane</keyword>